<dbReference type="Pfam" id="PF01628">
    <property type="entry name" value="HrcA"/>
    <property type="match status" value="1"/>
</dbReference>
<keyword evidence="2 5" id="KW-0805">Transcription regulation</keyword>
<dbReference type="Gene3D" id="3.30.390.60">
    <property type="entry name" value="Heat-inducible transcription repressor hrca homolog, domain 3"/>
    <property type="match status" value="1"/>
</dbReference>
<dbReference type="PANTHER" id="PTHR34824">
    <property type="entry name" value="HEAT-INDUCIBLE TRANSCRIPTION REPRESSOR HRCA"/>
    <property type="match status" value="1"/>
</dbReference>
<dbReference type="InterPro" id="IPR023120">
    <property type="entry name" value="WHTH_transcript_rep_HrcA_IDD"/>
</dbReference>
<evidence type="ECO:0000256" key="1">
    <source>
        <dbReference type="ARBA" id="ARBA00022491"/>
    </source>
</evidence>
<dbReference type="PIRSF" id="PIRSF005485">
    <property type="entry name" value="HrcA"/>
    <property type="match status" value="1"/>
</dbReference>
<dbReference type="InterPro" id="IPR002571">
    <property type="entry name" value="HrcA"/>
</dbReference>
<dbReference type="NCBIfam" id="TIGR00331">
    <property type="entry name" value="hrcA"/>
    <property type="match status" value="1"/>
</dbReference>
<evidence type="ECO:0000313" key="9">
    <source>
        <dbReference type="Proteomes" id="UP000317496"/>
    </source>
</evidence>
<dbReference type="GO" id="GO:0003677">
    <property type="term" value="F:DNA binding"/>
    <property type="evidence" value="ECO:0007669"/>
    <property type="project" value="InterPro"/>
</dbReference>
<dbReference type="SUPFAM" id="SSF55781">
    <property type="entry name" value="GAF domain-like"/>
    <property type="match status" value="1"/>
</dbReference>
<dbReference type="InterPro" id="IPR029016">
    <property type="entry name" value="GAF-like_dom_sf"/>
</dbReference>
<dbReference type="InterPro" id="IPR021153">
    <property type="entry name" value="HrcA_C"/>
</dbReference>
<dbReference type="InterPro" id="IPR036390">
    <property type="entry name" value="WH_DNA-bd_sf"/>
</dbReference>
<dbReference type="GO" id="GO:0045892">
    <property type="term" value="P:negative regulation of DNA-templated transcription"/>
    <property type="evidence" value="ECO:0007669"/>
    <property type="project" value="UniProtKB-UniRule"/>
</dbReference>
<dbReference type="RefSeq" id="WP_144068790.1">
    <property type="nucleotide sequence ID" value="NZ_CP041636.1"/>
</dbReference>
<evidence type="ECO:0000256" key="5">
    <source>
        <dbReference type="HAMAP-Rule" id="MF_00081"/>
    </source>
</evidence>
<feature type="coiled-coil region" evidence="6">
    <location>
        <begin position="249"/>
        <end position="276"/>
    </location>
</feature>
<dbReference type="HAMAP" id="MF_00081">
    <property type="entry name" value="HrcA"/>
    <property type="match status" value="1"/>
</dbReference>
<dbReference type="Gene3D" id="3.30.450.40">
    <property type="match status" value="1"/>
</dbReference>
<protein>
    <recommendedName>
        <fullName evidence="5">Heat-inducible transcription repressor HrcA</fullName>
    </recommendedName>
</protein>
<dbReference type="PANTHER" id="PTHR34824:SF1">
    <property type="entry name" value="HEAT-INDUCIBLE TRANSCRIPTION REPRESSOR HRCA"/>
    <property type="match status" value="1"/>
</dbReference>
<dbReference type="Gene3D" id="1.10.10.10">
    <property type="entry name" value="Winged helix-like DNA-binding domain superfamily/Winged helix DNA-binding domain"/>
    <property type="match status" value="1"/>
</dbReference>
<evidence type="ECO:0000313" key="8">
    <source>
        <dbReference type="EMBL" id="QDO97809.1"/>
    </source>
</evidence>
<dbReference type="InterPro" id="IPR036388">
    <property type="entry name" value="WH-like_DNA-bd_sf"/>
</dbReference>
<dbReference type="AlphaFoldDB" id="A0A516H210"/>
<name>A0A516H210_9PROT</name>
<evidence type="ECO:0000256" key="4">
    <source>
        <dbReference type="ARBA" id="ARBA00023163"/>
    </source>
</evidence>
<evidence type="ECO:0000256" key="6">
    <source>
        <dbReference type="SAM" id="Coils"/>
    </source>
</evidence>
<accession>A0A516H210</accession>
<dbReference type="EMBL" id="CP041636">
    <property type="protein sequence ID" value="QDO97809.1"/>
    <property type="molecule type" value="Genomic_DNA"/>
</dbReference>
<evidence type="ECO:0000256" key="2">
    <source>
        <dbReference type="ARBA" id="ARBA00023015"/>
    </source>
</evidence>
<dbReference type="KEGG" id="fer:FNB15_11260"/>
<keyword evidence="3 5" id="KW-0346">Stress response</keyword>
<dbReference type="OrthoDB" id="9783139at2"/>
<keyword evidence="4 5" id="KW-0804">Transcription</keyword>
<keyword evidence="6" id="KW-0175">Coiled coil</keyword>
<keyword evidence="9" id="KW-1185">Reference proteome</keyword>
<feature type="domain" description="Heat-inducible transcription repressor HrcA C-terminal" evidence="7">
    <location>
        <begin position="107"/>
        <end position="330"/>
    </location>
</feature>
<organism evidence="8 9">
    <name type="scientific">Ferrovibrio terrae</name>
    <dbReference type="NCBI Taxonomy" id="2594003"/>
    <lineage>
        <taxon>Bacteria</taxon>
        <taxon>Pseudomonadati</taxon>
        <taxon>Pseudomonadota</taxon>
        <taxon>Alphaproteobacteria</taxon>
        <taxon>Rhodospirillales</taxon>
        <taxon>Rhodospirillaceae</taxon>
        <taxon>Ferrovibrio</taxon>
    </lineage>
</organism>
<gene>
    <name evidence="5 8" type="primary">hrcA</name>
    <name evidence="8" type="ORF">FNB15_11260</name>
</gene>
<reference evidence="8 9" key="1">
    <citation type="submission" date="2019-07" db="EMBL/GenBank/DDBJ databases">
        <title>Genome sequencing for Ferrovibrio sp. K5.</title>
        <authorList>
            <person name="Park S.-J."/>
        </authorList>
    </citation>
    <scope>NUCLEOTIDE SEQUENCE [LARGE SCALE GENOMIC DNA]</scope>
    <source>
        <strain evidence="8 9">K5</strain>
    </source>
</reference>
<proteinExistence type="inferred from homology"/>
<sequence>MIQEMSQRSRDILRLVVETYMTTGEPVGSRFISKKLEHRLSPASIRNTMADLEEAGLLYAPHTSAGRLPTESGLRLFVDGLLQVGDLTQDERSSIEGRCAASGRGFQDVLKEATGVLSGLSGHAGLVVAPKVDAPLRHVEFVPLSPGKALVVMVSESGQVENRMLDMPAGLTDSALAEAGEFLSQRLKGRTMAVARTEILHELQQRKAELDQLAARVVEAGLAVWGGAEANRGTLIVRGSTNLLDDVAAMADLERIRNLMEELENSEEMLRLLDLTQGGEGVRIFIGSENTLFRRAGCSLIVAPLQNQHQAIVGAIGVIGPTRMNYARVVPMVDFTAQVVGRLIG</sequence>
<comment type="similarity">
    <text evidence="5">Belongs to the HrcA family.</text>
</comment>
<dbReference type="SUPFAM" id="SSF46785">
    <property type="entry name" value="Winged helix' DNA-binding domain"/>
    <property type="match status" value="1"/>
</dbReference>
<keyword evidence="1 5" id="KW-0678">Repressor</keyword>
<evidence type="ECO:0000259" key="7">
    <source>
        <dbReference type="Pfam" id="PF01628"/>
    </source>
</evidence>
<comment type="function">
    <text evidence="5">Negative regulator of class I heat shock genes (grpE-dnaK-dnaJ and groELS operons). Prevents heat-shock induction of these operons.</text>
</comment>
<dbReference type="Proteomes" id="UP000317496">
    <property type="component" value="Chromosome"/>
</dbReference>
<evidence type="ECO:0000256" key="3">
    <source>
        <dbReference type="ARBA" id="ARBA00023016"/>
    </source>
</evidence>